<evidence type="ECO:0000256" key="3">
    <source>
        <dbReference type="ARBA" id="ARBA00022691"/>
    </source>
</evidence>
<dbReference type="EC" id="2.1.1.35" evidence="4"/>
<feature type="active site" description="Nucleophile" evidence="6">
    <location>
        <position position="415"/>
    </location>
</feature>
<dbReference type="InterPro" id="IPR029063">
    <property type="entry name" value="SAM-dependent_MTases_sf"/>
</dbReference>
<dbReference type="Pfam" id="PF05958">
    <property type="entry name" value="tRNA_U5-meth_tr"/>
    <property type="match status" value="1"/>
</dbReference>
<evidence type="ECO:0000313" key="8">
    <source>
        <dbReference type="Proteomes" id="UP001152759"/>
    </source>
</evidence>
<evidence type="ECO:0000313" key="7">
    <source>
        <dbReference type="EMBL" id="CAH0390432.1"/>
    </source>
</evidence>
<organism evidence="7 8">
    <name type="scientific">Bemisia tabaci</name>
    <name type="common">Sweetpotato whitefly</name>
    <name type="synonym">Aleurodes tabaci</name>
    <dbReference type="NCBI Taxonomy" id="7038"/>
    <lineage>
        <taxon>Eukaryota</taxon>
        <taxon>Metazoa</taxon>
        <taxon>Ecdysozoa</taxon>
        <taxon>Arthropoda</taxon>
        <taxon>Hexapoda</taxon>
        <taxon>Insecta</taxon>
        <taxon>Pterygota</taxon>
        <taxon>Neoptera</taxon>
        <taxon>Paraneoptera</taxon>
        <taxon>Hemiptera</taxon>
        <taxon>Sternorrhyncha</taxon>
        <taxon>Aleyrodoidea</taxon>
        <taxon>Aleyrodidae</taxon>
        <taxon>Aleyrodinae</taxon>
        <taxon>Bemisia</taxon>
    </lineage>
</organism>
<dbReference type="GO" id="GO:0003723">
    <property type="term" value="F:RNA binding"/>
    <property type="evidence" value="ECO:0007669"/>
    <property type="project" value="TreeGrafter"/>
</dbReference>
<gene>
    <name evidence="7" type="ORF">BEMITA_LOCUS9153</name>
</gene>
<comment type="catalytic activity">
    <reaction evidence="5">
        <text>uridine(54) in tRNA + S-adenosyl-L-methionine = 5-methyluridine(54) in tRNA + S-adenosyl-L-homocysteine + H(+)</text>
        <dbReference type="Rhea" id="RHEA:42712"/>
        <dbReference type="Rhea" id="RHEA-COMP:10167"/>
        <dbReference type="Rhea" id="RHEA-COMP:10193"/>
        <dbReference type="ChEBI" id="CHEBI:15378"/>
        <dbReference type="ChEBI" id="CHEBI:57856"/>
        <dbReference type="ChEBI" id="CHEBI:59789"/>
        <dbReference type="ChEBI" id="CHEBI:65315"/>
        <dbReference type="ChEBI" id="CHEBI:74447"/>
        <dbReference type="EC" id="2.1.1.35"/>
    </reaction>
    <physiologicalReaction direction="left-to-right" evidence="5">
        <dbReference type="Rhea" id="RHEA:42713"/>
    </physiologicalReaction>
</comment>
<dbReference type="PANTHER" id="PTHR45904:SF1">
    <property type="entry name" value="TRNA (URACIL-5-)-METHYLTRANSFERASE HOMOLOG B"/>
    <property type="match status" value="1"/>
</dbReference>
<keyword evidence="2 6" id="KW-0808">Transferase</keyword>
<sequence length="466" mass="52720">MSHTALRKNCNFLFNKLKTESSIRNGSFERNLKHFSQISNLAVEGHDSPVTSENQYEAIREVMEPFGHLSYEEQLEKKQSWSHQIRETIIERFKTLKFKGNVNGCTVEKISPSPVIEKYRNKDEFSIHYGVDGNPKTVGFFIGQLAKSNIVCVPATHLSIIKDEHKALAEVYQNFIRSSNLPVCYSLDDGGCFRTFTVRSNSAGETMAIAVSHPAERNPFDIEKEREDLLNFFQKSGVMPTSLFHQTCKSFRCTNEQSPFKLLYGEPYLFENLLDLQFRISPDAFFQINVEGAEVLYTEIVRLAKLKPFTTLLDLCCGTGTISLVASRKVRGCVGVESVKDAVADARINALDNNIFNCDFVHGTVEKKLFYALRDLDMASHVVAVVNPGRGGLHEKAMETILKCDLISQLIYVSCAADNPVAMRNFIQLTNQPRKATHKPFNLSKIKPVDLFPKTRHCELLLVFDR</sequence>
<dbReference type="PROSITE" id="PS51687">
    <property type="entry name" value="SAM_MT_RNA_M5U"/>
    <property type="match status" value="1"/>
</dbReference>
<dbReference type="AlphaFoldDB" id="A0A9P0AAX1"/>
<dbReference type="GO" id="GO:0032259">
    <property type="term" value="P:methylation"/>
    <property type="evidence" value="ECO:0007669"/>
    <property type="project" value="UniProtKB-KW"/>
</dbReference>
<accession>A0A9P0AAX1</accession>
<keyword evidence="1 6" id="KW-0489">Methyltransferase</keyword>
<feature type="binding site" evidence="6">
    <location>
        <position position="337"/>
    </location>
    <ligand>
        <name>S-adenosyl-L-methionine</name>
        <dbReference type="ChEBI" id="CHEBI:59789"/>
    </ligand>
</feature>
<name>A0A9P0AAX1_BEMTA</name>
<protein>
    <recommendedName>
        <fullName evidence="4">tRNA (uracil(54)-C(5))-methyltransferase</fullName>
        <ecNumber evidence="4">2.1.1.35</ecNumber>
    </recommendedName>
</protein>
<dbReference type="Gene3D" id="2.40.50.1070">
    <property type="match status" value="1"/>
</dbReference>
<dbReference type="CDD" id="cd02440">
    <property type="entry name" value="AdoMet_MTases"/>
    <property type="match status" value="1"/>
</dbReference>
<dbReference type="GO" id="GO:0006396">
    <property type="term" value="P:RNA processing"/>
    <property type="evidence" value="ECO:0007669"/>
    <property type="project" value="InterPro"/>
</dbReference>
<feature type="binding site" evidence="6">
    <location>
        <position position="287"/>
    </location>
    <ligand>
        <name>S-adenosyl-L-methionine</name>
        <dbReference type="ChEBI" id="CHEBI:59789"/>
    </ligand>
</feature>
<evidence type="ECO:0000256" key="6">
    <source>
        <dbReference type="PROSITE-ProRule" id="PRU01024"/>
    </source>
</evidence>
<dbReference type="Gene3D" id="3.40.50.150">
    <property type="entry name" value="Vaccinia Virus protein VP39"/>
    <property type="match status" value="1"/>
</dbReference>
<dbReference type="KEGG" id="btab:109037343"/>
<proteinExistence type="inferred from homology"/>
<comment type="caution">
    <text evidence="6">Lacks conserved residue(s) required for the propagation of feature annotation.</text>
</comment>
<dbReference type="EMBL" id="OU963866">
    <property type="protein sequence ID" value="CAH0390432.1"/>
    <property type="molecule type" value="Genomic_DNA"/>
</dbReference>
<dbReference type="GO" id="GO:0030697">
    <property type="term" value="F:tRNA (uracil(54)-C5)-methyltransferase activity, S-adenosyl methionine-dependent"/>
    <property type="evidence" value="ECO:0007669"/>
    <property type="project" value="UniProtKB-EC"/>
</dbReference>
<evidence type="ECO:0000256" key="4">
    <source>
        <dbReference type="ARBA" id="ARBA00033763"/>
    </source>
</evidence>
<dbReference type="Proteomes" id="UP001152759">
    <property type="component" value="Chromosome 5"/>
</dbReference>
<reference evidence="7" key="1">
    <citation type="submission" date="2021-12" db="EMBL/GenBank/DDBJ databases">
        <authorList>
            <person name="King R."/>
        </authorList>
    </citation>
    <scope>NUCLEOTIDE SEQUENCE</scope>
</reference>
<dbReference type="InterPro" id="IPR045850">
    <property type="entry name" value="TRM2_met"/>
</dbReference>
<evidence type="ECO:0000256" key="2">
    <source>
        <dbReference type="ARBA" id="ARBA00022679"/>
    </source>
</evidence>
<dbReference type="SUPFAM" id="SSF53335">
    <property type="entry name" value="S-adenosyl-L-methionine-dependent methyltransferases"/>
    <property type="match status" value="1"/>
</dbReference>
<feature type="binding site" evidence="6">
    <location>
        <position position="387"/>
    </location>
    <ligand>
        <name>S-adenosyl-L-methionine</name>
        <dbReference type="ChEBI" id="CHEBI:59789"/>
    </ligand>
</feature>
<comment type="similarity">
    <text evidence="6">Belongs to the class I-like SAM-binding methyltransferase superfamily. RNA M5U methyltransferase family.</text>
</comment>
<evidence type="ECO:0000256" key="1">
    <source>
        <dbReference type="ARBA" id="ARBA00022603"/>
    </source>
</evidence>
<keyword evidence="3 6" id="KW-0949">S-adenosyl-L-methionine</keyword>
<evidence type="ECO:0000256" key="5">
    <source>
        <dbReference type="ARBA" id="ARBA00047278"/>
    </source>
</evidence>
<dbReference type="PANTHER" id="PTHR45904">
    <property type="entry name" value="TRNA (URACIL-5-)-METHYLTRANSFERASE"/>
    <property type="match status" value="1"/>
</dbReference>
<dbReference type="InterPro" id="IPR010280">
    <property type="entry name" value="U5_MeTrfase_fam"/>
</dbReference>
<keyword evidence="8" id="KW-1185">Reference proteome</keyword>